<name>A0ABQ5R071_9ACTN</name>
<protein>
    <recommendedName>
        <fullName evidence="1">HTH marR-type domain-containing protein</fullName>
    </recommendedName>
</protein>
<dbReference type="SUPFAM" id="SSF46785">
    <property type="entry name" value="Winged helix' DNA-binding domain"/>
    <property type="match status" value="1"/>
</dbReference>
<evidence type="ECO:0000259" key="1">
    <source>
        <dbReference type="PROSITE" id="PS50995"/>
    </source>
</evidence>
<dbReference type="InterPro" id="IPR036390">
    <property type="entry name" value="WH_DNA-bd_sf"/>
</dbReference>
<dbReference type="PANTHER" id="PTHR33164:SF106">
    <property type="entry name" value="TRANSCRIPTIONAL REGULATORY PROTEIN"/>
    <property type="match status" value="1"/>
</dbReference>
<dbReference type="Proteomes" id="UP001144280">
    <property type="component" value="Unassembled WGS sequence"/>
</dbReference>
<sequence>MHGLAALLETGPAGVRRLADLMGMTTSAVTRLVDRLERAGYVRREPDPADRRRILVRVVPERVARVARYYEPLGVRWQRLQVVAYCGRPVGR</sequence>
<dbReference type="InterPro" id="IPR000835">
    <property type="entry name" value="HTH_MarR-typ"/>
</dbReference>
<feature type="domain" description="HTH marR-type" evidence="1">
    <location>
        <begin position="1"/>
        <end position="92"/>
    </location>
</feature>
<reference evidence="2" key="1">
    <citation type="submission" date="2022-12" db="EMBL/GenBank/DDBJ databases">
        <title>New Phytohabitans aurantiacus sp. RD004123 nov., an actinomycete isolated from soil.</title>
        <authorList>
            <person name="Triningsih D.W."/>
            <person name="Harunari E."/>
            <person name="Igarashi Y."/>
        </authorList>
    </citation>
    <scope>NUCLEOTIDE SEQUENCE</scope>
    <source>
        <strain evidence="2">RD004123</strain>
    </source>
</reference>
<accession>A0ABQ5R071</accession>
<dbReference type="Gene3D" id="1.10.10.10">
    <property type="entry name" value="Winged helix-like DNA-binding domain superfamily/Winged helix DNA-binding domain"/>
    <property type="match status" value="1"/>
</dbReference>
<dbReference type="EMBL" id="BSDI01000031">
    <property type="protein sequence ID" value="GLI00199.1"/>
    <property type="molecule type" value="Genomic_DNA"/>
</dbReference>
<gene>
    <name evidence="2" type="ORF">Pa4123_54750</name>
</gene>
<evidence type="ECO:0000313" key="2">
    <source>
        <dbReference type="EMBL" id="GLI00199.1"/>
    </source>
</evidence>
<evidence type="ECO:0000313" key="3">
    <source>
        <dbReference type="Proteomes" id="UP001144280"/>
    </source>
</evidence>
<organism evidence="2 3">
    <name type="scientific">Phytohabitans aurantiacus</name>
    <dbReference type="NCBI Taxonomy" id="3016789"/>
    <lineage>
        <taxon>Bacteria</taxon>
        <taxon>Bacillati</taxon>
        <taxon>Actinomycetota</taxon>
        <taxon>Actinomycetes</taxon>
        <taxon>Micromonosporales</taxon>
        <taxon>Micromonosporaceae</taxon>
    </lineage>
</organism>
<proteinExistence type="predicted"/>
<dbReference type="Pfam" id="PF01047">
    <property type="entry name" value="MarR"/>
    <property type="match status" value="1"/>
</dbReference>
<dbReference type="InterPro" id="IPR036388">
    <property type="entry name" value="WH-like_DNA-bd_sf"/>
</dbReference>
<keyword evidence="3" id="KW-1185">Reference proteome</keyword>
<dbReference type="PANTHER" id="PTHR33164">
    <property type="entry name" value="TRANSCRIPTIONAL REGULATOR, MARR FAMILY"/>
    <property type="match status" value="1"/>
</dbReference>
<dbReference type="SMART" id="SM00347">
    <property type="entry name" value="HTH_MARR"/>
    <property type="match status" value="1"/>
</dbReference>
<dbReference type="InterPro" id="IPR039422">
    <property type="entry name" value="MarR/SlyA-like"/>
</dbReference>
<dbReference type="RefSeq" id="WP_281900355.1">
    <property type="nucleotide sequence ID" value="NZ_BSDI01000031.1"/>
</dbReference>
<dbReference type="PROSITE" id="PS50995">
    <property type="entry name" value="HTH_MARR_2"/>
    <property type="match status" value="1"/>
</dbReference>
<comment type="caution">
    <text evidence="2">The sequence shown here is derived from an EMBL/GenBank/DDBJ whole genome shotgun (WGS) entry which is preliminary data.</text>
</comment>